<dbReference type="CDD" id="cd00806">
    <property type="entry name" value="TrpRS_core"/>
    <property type="match status" value="1"/>
</dbReference>
<evidence type="ECO:0000256" key="4">
    <source>
        <dbReference type="ARBA" id="ARBA00022840"/>
    </source>
</evidence>
<protein>
    <recommendedName>
        <fullName evidence="8">Tryptophan--tRNA ligase</fullName>
        <ecNumber evidence="8">6.1.1.2</ecNumber>
    </recommendedName>
    <alternativeName>
        <fullName evidence="8">Tryptophanyl-tRNA synthetase</fullName>
        <shortName evidence="8">TrpRS</shortName>
    </alternativeName>
</protein>
<dbReference type="EMBL" id="VCKW01000015">
    <property type="protein sequence ID" value="TMR06434.1"/>
    <property type="molecule type" value="Genomic_DNA"/>
</dbReference>
<dbReference type="GO" id="GO:0005829">
    <property type="term" value="C:cytosol"/>
    <property type="evidence" value="ECO:0007669"/>
    <property type="project" value="TreeGrafter"/>
</dbReference>
<evidence type="ECO:0000313" key="11">
    <source>
        <dbReference type="Proteomes" id="UP000309174"/>
    </source>
</evidence>
<feature type="short sequence motif" description="'KMSKS' region" evidence="8">
    <location>
        <begin position="235"/>
        <end position="239"/>
    </location>
</feature>
<name>A0A5C4JI74_9ACTN</name>
<keyword evidence="3 8" id="KW-0547">Nucleotide-binding</keyword>
<dbReference type="SUPFAM" id="SSF52374">
    <property type="entry name" value="Nucleotidylyl transferase"/>
    <property type="match status" value="1"/>
</dbReference>
<feature type="binding site" evidence="8">
    <location>
        <begin position="235"/>
        <end position="239"/>
    </location>
    <ligand>
        <name>ATP</name>
        <dbReference type="ChEBI" id="CHEBI:30616"/>
    </ligand>
</feature>
<dbReference type="Proteomes" id="UP000309174">
    <property type="component" value="Unassembled WGS sequence"/>
</dbReference>
<dbReference type="InterPro" id="IPR024109">
    <property type="entry name" value="Trp-tRNA-ligase_bac-type"/>
</dbReference>
<dbReference type="InterPro" id="IPR002306">
    <property type="entry name" value="Trp-tRNA-ligase"/>
</dbReference>
<dbReference type="GO" id="GO:0004830">
    <property type="term" value="F:tryptophan-tRNA ligase activity"/>
    <property type="evidence" value="ECO:0007669"/>
    <property type="project" value="UniProtKB-UniRule"/>
</dbReference>
<accession>A0A5C4JI74</accession>
<gene>
    <name evidence="8 10" type="primary">trpS</name>
    <name evidence="10" type="ORF">ETD83_04665</name>
</gene>
<evidence type="ECO:0000256" key="9">
    <source>
        <dbReference type="RuleBase" id="RU363036"/>
    </source>
</evidence>
<evidence type="ECO:0000256" key="6">
    <source>
        <dbReference type="ARBA" id="ARBA00023146"/>
    </source>
</evidence>
<comment type="similarity">
    <text evidence="1 8 9">Belongs to the class-I aminoacyl-tRNA synthetase family.</text>
</comment>
<evidence type="ECO:0000256" key="8">
    <source>
        <dbReference type="HAMAP-Rule" id="MF_00140"/>
    </source>
</evidence>
<feature type="binding site" evidence="8">
    <location>
        <position position="226"/>
    </location>
    <ligand>
        <name>ATP</name>
        <dbReference type="ChEBI" id="CHEBI:30616"/>
    </ligand>
</feature>
<dbReference type="Pfam" id="PF00579">
    <property type="entry name" value="tRNA-synt_1b"/>
    <property type="match status" value="1"/>
</dbReference>
<keyword evidence="2 8" id="KW-0436">Ligase</keyword>
<comment type="subcellular location">
    <subcellularLocation>
        <location evidence="8">Cytoplasm</location>
    </subcellularLocation>
</comment>
<dbReference type="Gene3D" id="3.40.50.620">
    <property type="entry name" value="HUPs"/>
    <property type="match status" value="1"/>
</dbReference>
<reference evidence="10 11" key="1">
    <citation type="submission" date="2019-05" db="EMBL/GenBank/DDBJ databases">
        <title>Draft genome sequence of Actinomadura sp. 14C53.</title>
        <authorList>
            <person name="Saricaoglu S."/>
            <person name="Isik K."/>
        </authorList>
    </citation>
    <scope>NUCLEOTIDE SEQUENCE [LARGE SCALE GENOMIC DNA]</scope>
    <source>
        <strain evidence="10 11">14C53</strain>
    </source>
</reference>
<keyword evidence="4 8" id="KW-0067">ATP-binding</keyword>
<feature type="binding site" evidence="8">
    <location>
        <position position="152"/>
    </location>
    <ligand>
        <name>L-tryptophan</name>
        <dbReference type="ChEBI" id="CHEBI:57912"/>
    </ligand>
</feature>
<dbReference type="RefSeq" id="WP_138643827.1">
    <property type="nucleotide sequence ID" value="NZ_VCKW01000015.1"/>
</dbReference>
<dbReference type="InterPro" id="IPR002305">
    <property type="entry name" value="aa-tRNA-synth_Ic"/>
</dbReference>
<dbReference type="PRINTS" id="PR01039">
    <property type="entry name" value="TRNASYNTHTRP"/>
</dbReference>
<keyword evidence="11" id="KW-1185">Reference proteome</keyword>
<keyword evidence="8" id="KW-0963">Cytoplasm</keyword>
<dbReference type="AlphaFoldDB" id="A0A5C4JI74"/>
<dbReference type="NCBIfam" id="TIGR00233">
    <property type="entry name" value="trpS"/>
    <property type="match status" value="1"/>
</dbReference>
<dbReference type="InterPro" id="IPR001412">
    <property type="entry name" value="aa-tRNA-synth_I_CS"/>
</dbReference>
<dbReference type="Gene3D" id="1.10.240.10">
    <property type="entry name" value="Tyrosyl-Transfer RNA Synthetase"/>
    <property type="match status" value="1"/>
</dbReference>
<dbReference type="PANTHER" id="PTHR43766:SF1">
    <property type="entry name" value="TRYPTOPHAN--TRNA LIGASE, MITOCHONDRIAL"/>
    <property type="match status" value="1"/>
</dbReference>
<dbReference type="PANTHER" id="PTHR43766">
    <property type="entry name" value="TRYPTOPHAN--TRNA LIGASE, MITOCHONDRIAL"/>
    <property type="match status" value="1"/>
</dbReference>
<comment type="caution">
    <text evidence="10">The sequence shown here is derived from an EMBL/GenBank/DDBJ whole genome shotgun (WGS) entry which is preliminary data.</text>
</comment>
<keyword evidence="6 8" id="KW-0030">Aminoacyl-tRNA synthetase</keyword>
<evidence type="ECO:0000256" key="5">
    <source>
        <dbReference type="ARBA" id="ARBA00022917"/>
    </source>
</evidence>
<feature type="binding site" evidence="8">
    <location>
        <begin position="35"/>
        <end position="36"/>
    </location>
    <ligand>
        <name>ATP</name>
        <dbReference type="ChEBI" id="CHEBI:30616"/>
    </ligand>
</feature>
<comment type="catalytic activity">
    <reaction evidence="7 8">
        <text>tRNA(Trp) + L-tryptophan + ATP = L-tryptophyl-tRNA(Trp) + AMP + diphosphate + H(+)</text>
        <dbReference type="Rhea" id="RHEA:24080"/>
        <dbReference type="Rhea" id="RHEA-COMP:9671"/>
        <dbReference type="Rhea" id="RHEA-COMP:9705"/>
        <dbReference type="ChEBI" id="CHEBI:15378"/>
        <dbReference type="ChEBI" id="CHEBI:30616"/>
        <dbReference type="ChEBI" id="CHEBI:33019"/>
        <dbReference type="ChEBI" id="CHEBI:57912"/>
        <dbReference type="ChEBI" id="CHEBI:78442"/>
        <dbReference type="ChEBI" id="CHEBI:78535"/>
        <dbReference type="ChEBI" id="CHEBI:456215"/>
        <dbReference type="EC" id="6.1.1.2"/>
    </reaction>
</comment>
<dbReference type="InterPro" id="IPR050203">
    <property type="entry name" value="Trp-tRNA_synthetase"/>
</dbReference>
<comment type="function">
    <text evidence="8">Catalyzes the attachment of tryptophan to tRNA(Trp).</text>
</comment>
<comment type="subunit">
    <text evidence="8">Homodimer.</text>
</comment>
<comment type="caution">
    <text evidence="8">Lacks conserved residue(s) required for the propagation of feature annotation.</text>
</comment>
<sequence length="373" mass="40399">MPEASSPAAAPETSGAVRPRVLSGIQPTADSFHLGNYLGALRQWVAMQDTHDAFYCVVDLHAITVEHDPAVLRRRTKVAVAQLLAMGLDPERATVFVQSHVPEHAELAWVLGCLTGFGEAGRMTQFKDKSSKQGTAGTTVGLFTYPILQAADILLYSPEPGEGARAVPGGVGGRPPTGERALRVPVGEDQRQHLELTRVLAQRFNHRFGETFVPPEAHILQGAAKITDLQEPEAKMSKSASSPQGIIDVLEEPGPMRKKIMRAVTDTGSEVVHDEEKKAGITNLLRIYAALDGTSIPDLERRYAGSGYGQFKKDLAQLVVDTFAPIRERTLALLDDEKQLDRVLALGAERASGVAARTMETVRDRVGFVGRGR</sequence>
<feature type="binding site" evidence="8">
    <location>
        <begin position="187"/>
        <end position="189"/>
    </location>
    <ligand>
        <name>ATP</name>
        <dbReference type="ChEBI" id="CHEBI:30616"/>
    </ligand>
</feature>
<feature type="binding site" evidence="8">
    <location>
        <begin position="26"/>
        <end position="28"/>
    </location>
    <ligand>
        <name>ATP</name>
        <dbReference type="ChEBI" id="CHEBI:30616"/>
    </ligand>
</feature>
<dbReference type="InterPro" id="IPR014729">
    <property type="entry name" value="Rossmann-like_a/b/a_fold"/>
</dbReference>
<proteinExistence type="inferred from homology"/>
<dbReference type="PROSITE" id="PS00178">
    <property type="entry name" value="AA_TRNA_LIGASE_I"/>
    <property type="match status" value="1"/>
</dbReference>
<dbReference type="HAMAP" id="MF_00140_B">
    <property type="entry name" value="Trp_tRNA_synth_B"/>
    <property type="match status" value="1"/>
</dbReference>
<dbReference type="EC" id="6.1.1.2" evidence="8"/>
<evidence type="ECO:0000256" key="3">
    <source>
        <dbReference type="ARBA" id="ARBA00022741"/>
    </source>
</evidence>
<organism evidence="10 11">
    <name type="scientific">Actinomadura soli</name>
    <dbReference type="NCBI Taxonomy" id="2508997"/>
    <lineage>
        <taxon>Bacteria</taxon>
        <taxon>Bacillati</taxon>
        <taxon>Actinomycetota</taxon>
        <taxon>Actinomycetes</taxon>
        <taxon>Streptosporangiales</taxon>
        <taxon>Thermomonosporaceae</taxon>
        <taxon>Actinomadura</taxon>
    </lineage>
</organism>
<dbReference type="GO" id="GO:0005524">
    <property type="term" value="F:ATP binding"/>
    <property type="evidence" value="ECO:0007669"/>
    <property type="project" value="UniProtKB-UniRule"/>
</dbReference>
<evidence type="ECO:0000256" key="2">
    <source>
        <dbReference type="ARBA" id="ARBA00022598"/>
    </source>
</evidence>
<dbReference type="OrthoDB" id="9801042at2"/>
<evidence type="ECO:0000256" key="7">
    <source>
        <dbReference type="ARBA" id="ARBA00049929"/>
    </source>
</evidence>
<keyword evidence="5 8" id="KW-0648">Protein biosynthesis</keyword>
<dbReference type="GO" id="GO:0006436">
    <property type="term" value="P:tryptophanyl-tRNA aminoacylation"/>
    <property type="evidence" value="ECO:0007669"/>
    <property type="project" value="UniProtKB-UniRule"/>
</dbReference>
<evidence type="ECO:0000256" key="1">
    <source>
        <dbReference type="ARBA" id="ARBA00005594"/>
    </source>
</evidence>
<evidence type="ECO:0000313" key="10">
    <source>
        <dbReference type="EMBL" id="TMR06434.1"/>
    </source>
</evidence>